<dbReference type="AlphaFoldDB" id="A0A0H1RLZ3"/>
<dbReference type="PATRIC" id="fig|1225564.3.peg.2015"/>
<evidence type="ECO:0008006" key="3">
    <source>
        <dbReference type="Google" id="ProtNLM"/>
    </source>
</evidence>
<reference evidence="1 2" key="1">
    <citation type="submission" date="2015-05" db="EMBL/GenBank/DDBJ databases">
        <title>Draft genome sequence of Microvirga vignae strain BR3299, a novel nitrogen fixing bacteria isolated from Brazil semi-aired region.</title>
        <authorList>
            <person name="Zilli J.E."/>
            <person name="Passos S.R."/>
            <person name="Leite J."/>
            <person name="Baldani J.I."/>
            <person name="Xavier G.R."/>
            <person name="Rumjaneck N.G."/>
            <person name="Simoes-Araujo J.L."/>
        </authorList>
    </citation>
    <scope>NUCLEOTIDE SEQUENCE [LARGE SCALE GENOMIC DNA]</scope>
    <source>
        <strain evidence="1 2">BR3299</strain>
    </source>
</reference>
<evidence type="ECO:0000313" key="2">
    <source>
        <dbReference type="Proteomes" id="UP000035489"/>
    </source>
</evidence>
<keyword evidence="2" id="KW-1185">Reference proteome</keyword>
<accession>A0A0H1RLZ3</accession>
<protein>
    <recommendedName>
        <fullName evidence="3">Transposase</fullName>
    </recommendedName>
</protein>
<gene>
    <name evidence="1" type="ORF">AA309_07430</name>
</gene>
<sequence>MESGRRKLTVEQVLEARLRYASGERDFSRFARDYGVSREAIKAAVLGMTFKELPMPPKRPGLLGR</sequence>
<dbReference type="EMBL" id="LCYG01000018">
    <property type="protein sequence ID" value="KLK93677.1"/>
    <property type="molecule type" value="Genomic_DNA"/>
</dbReference>
<comment type="caution">
    <text evidence="1">The sequence shown here is derived from an EMBL/GenBank/DDBJ whole genome shotgun (WGS) entry which is preliminary data.</text>
</comment>
<evidence type="ECO:0000313" key="1">
    <source>
        <dbReference type="EMBL" id="KLK93677.1"/>
    </source>
</evidence>
<proteinExistence type="predicted"/>
<name>A0A0H1RLZ3_9HYPH</name>
<organism evidence="1 2">
    <name type="scientific">Microvirga vignae</name>
    <dbReference type="NCBI Taxonomy" id="1225564"/>
    <lineage>
        <taxon>Bacteria</taxon>
        <taxon>Pseudomonadati</taxon>
        <taxon>Pseudomonadota</taxon>
        <taxon>Alphaproteobacteria</taxon>
        <taxon>Hyphomicrobiales</taxon>
        <taxon>Methylobacteriaceae</taxon>
        <taxon>Microvirga</taxon>
    </lineage>
</organism>
<dbReference type="Proteomes" id="UP000035489">
    <property type="component" value="Unassembled WGS sequence"/>
</dbReference>